<dbReference type="KEGG" id="smic:SmB9_11960"/>
<evidence type="ECO:0000313" key="4">
    <source>
        <dbReference type="EMBL" id="BBE33538.1"/>
    </source>
</evidence>
<sequence>MTTRIAIAQMTSGTDSAVNAAVLSGYVEAAAAGGATMLFTPEMSGMLDRNTARLFANARGEDEDVALAAVREAAQKTGIWVALGSLALRDARHADRLVNRSLVIDDKGEIHARYDKMHLFDVEAAPGEYYRESASFVAGAGVALAETPVGTLGLAICYDVRFPRLFDALSGAGAEVIALPAAFTRPTGRAHWHTLLRARAIETASFVVAAGQTGEHEDGRSTYGHSLVIDPWGDILLDAGEEPGLHFAEIDLERIADVRRRIPVLQHRRDIAAP</sequence>
<dbReference type="Proteomes" id="UP000276029">
    <property type="component" value="Unassembled WGS sequence"/>
</dbReference>
<dbReference type="InterPro" id="IPR003010">
    <property type="entry name" value="C-N_Hydrolase"/>
</dbReference>
<dbReference type="AlphaFoldDB" id="A0AAD1G0A1"/>
<dbReference type="PANTHER" id="PTHR23088">
    <property type="entry name" value="NITRILASE-RELATED"/>
    <property type="match status" value="1"/>
</dbReference>
<dbReference type="PANTHER" id="PTHR23088:SF27">
    <property type="entry name" value="DEAMINATED GLUTATHIONE AMIDASE"/>
    <property type="match status" value="1"/>
</dbReference>
<evidence type="ECO:0000313" key="6">
    <source>
        <dbReference type="Proteomes" id="UP000275727"/>
    </source>
</evidence>
<keyword evidence="7" id="KW-1185">Reference proteome</keyword>
<evidence type="ECO:0000313" key="5">
    <source>
        <dbReference type="EMBL" id="RKS90624.1"/>
    </source>
</evidence>
<dbReference type="Gene3D" id="3.60.110.10">
    <property type="entry name" value="Carbon-nitrogen hydrolase"/>
    <property type="match status" value="1"/>
</dbReference>
<comment type="similarity">
    <text evidence="1">Belongs to the carbon-nitrogen hydrolase superfamily. NIT1/NIT2 family.</text>
</comment>
<accession>A0AAD1G0A1</accession>
<dbReference type="PROSITE" id="PS01227">
    <property type="entry name" value="UPF0012"/>
    <property type="match status" value="1"/>
</dbReference>
<dbReference type="EMBL" id="RBWX01000007">
    <property type="protein sequence ID" value="RKS90624.1"/>
    <property type="molecule type" value="Genomic_DNA"/>
</dbReference>
<protein>
    <submittedName>
        <fullName evidence="4">Amidohydrolase</fullName>
    </submittedName>
</protein>
<dbReference type="RefSeq" id="WP_121047154.1">
    <property type="nucleotide sequence ID" value="NZ_AP018711.1"/>
</dbReference>
<dbReference type="Pfam" id="PF00795">
    <property type="entry name" value="CN_hydrolase"/>
    <property type="match status" value="1"/>
</dbReference>
<reference evidence="5 7" key="2">
    <citation type="submission" date="2018-10" db="EMBL/GenBank/DDBJ databases">
        <title>Genomic Encyclopedia of Type Strains, Phase IV (KMG-IV): sequencing the most valuable type-strain genomes for metagenomic binning, comparative biology and taxonomic classification.</title>
        <authorList>
            <person name="Goeker M."/>
        </authorList>
    </citation>
    <scope>NUCLEOTIDE SEQUENCE [LARGE SCALE GENOMIC DNA]</scope>
    <source>
        <strain evidence="5 7">DSM 19791</strain>
    </source>
</reference>
<proteinExistence type="inferred from homology"/>
<reference evidence="4 6" key="1">
    <citation type="submission" date="2018-06" db="EMBL/GenBank/DDBJ databases">
        <title>Complete Genome Sequence of the Microcystin-Degrading Bacterium Sphingosinicella microcystinivorans Strain B-9.</title>
        <authorList>
            <person name="Jin H."/>
            <person name="Nishizawa T."/>
            <person name="Guo Y."/>
            <person name="Nishizawa A."/>
            <person name="Park H."/>
            <person name="Kato H."/>
            <person name="Tsuji K."/>
            <person name="Harada K."/>
        </authorList>
    </citation>
    <scope>NUCLEOTIDE SEQUENCE [LARGE SCALE GENOMIC DNA]</scope>
    <source>
        <strain evidence="4 6">B9</strain>
    </source>
</reference>
<dbReference type="InterPro" id="IPR045254">
    <property type="entry name" value="Nit1/2_C-N_Hydrolase"/>
</dbReference>
<feature type="domain" description="CN hydrolase" evidence="3">
    <location>
        <begin position="3"/>
        <end position="252"/>
    </location>
</feature>
<dbReference type="InterPro" id="IPR001110">
    <property type="entry name" value="UPF0012_CS"/>
</dbReference>
<dbReference type="SUPFAM" id="SSF56317">
    <property type="entry name" value="Carbon-nitrogen hydrolase"/>
    <property type="match status" value="1"/>
</dbReference>
<gene>
    <name evidence="5" type="ORF">DFR51_0163</name>
    <name evidence="4" type="ORF">SmB9_11960</name>
</gene>
<keyword evidence="2" id="KW-0378">Hydrolase</keyword>
<evidence type="ECO:0000313" key="7">
    <source>
        <dbReference type="Proteomes" id="UP000276029"/>
    </source>
</evidence>
<dbReference type="GO" id="GO:0016811">
    <property type="term" value="F:hydrolase activity, acting on carbon-nitrogen (but not peptide) bonds, in linear amides"/>
    <property type="evidence" value="ECO:0007669"/>
    <property type="project" value="InterPro"/>
</dbReference>
<evidence type="ECO:0000259" key="3">
    <source>
        <dbReference type="PROSITE" id="PS50263"/>
    </source>
</evidence>
<evidence type="ECO:0000256" key="1">
    <source>
        <dbReference type="ARBA" id="ARBA00010613"/>
    </source>
</evidence>
<dbReference type="EMBL" id="AP018711">
    <property type="protein sequence ID" value="BBE33538.1"/>
    <property type="molecule type" value="Genomic_DNA"/>
</dbReference>
<dbReference type="CDD" id="cd07572">
    <property type="entry name" value="nit"/>
    <property type="match status" value="1"/>
</dbReference>
<evidence type="ECO:0000256" key="2">
    <source>
        <dbReference type="ARBA" id="ARBA00022801"/>
    </source>
</evidence>
<name>A0AAD1G0A1_SPHMI</name>
<organism evidence="4 6">
    <name type="scientific">Sphingosinicella microcystinivorans</name>
    <dbReference type="NCBI Taxonomy" id="335406"/>
    <lineage>
        <taxon>Bacteria</taxon>
        <taxon>Pseudomonadati</taxon>
        <taxon>Pseudomonadota</taxon>
        <taxon>Alphaproteobacteria</taxon>
        <taxon>Sphingomonadales</taxon>
        <taxon>Sphingosinicellaceae</taxon>
        <taxon>Sphingosinicella</taxon>
    </lineage>
</organism>
<dbReference type="Proteomes" id="UP000275727">
    <property type="component" value="Chromosome"/>
</dbReference>
<dbReference type="PROSITE" id="PS50263">
    <property type="entry name" value="CN_HYDROLASE"/>
    <property type="match status" value="1"/>
</dbReference>
<dbReference type="InterPro" id="IPR036526">
    <property type="entry name" value="C-N_Hydrolase_sf"/>
</dbReference>